<protein>
    <submittedName>
        <fullName evidence="1">Uncharacterized protein</fullName>
    </submittedName>
</protein>
<evidence type="ECO:0000313" key="1">
    <source>
        <dbReference type="EMBL" id="PKK61756.1"/>
    </source>
</evidence>
<accession>A0A2N1MJF2</accession>
<dbReference type="Proteomes" id="UP000233469">
    <property type="component" value="Unassembled WGS sequence"/>
</dbReference>
<organism evidence="1 2">
    <name type="scientific">Rhizophagus irregularis</name>
    <dbReference type="NCBI Taxonomy" id="588596"/>
    <lineage>
        <taxon>Eukaryota</taxon>
        <taxon>Fungi</taxon>
        <taxon>Fungi incertae sedis</taxon>
        <taxon>Mucoromycota</taxon>
        <taxon>Glomeromycotina</taxon>
        <taxon>Glomeromycetes</taxon>
        <taxon>Glomerales</taxon>
        <taxon>Glomeraceae</taxon>
        <taxon>Rhizophagus</taxon>
    </lineage>
</organism>
<sequence>MENFRFEEINESPQLLQLLESVIIYCCKIKILYLLDGLNNQNINLVFNLIENVKQNLNYLFIDTYHDNHLSSIILQNLGQILPLKLEHLKLILVINRSDLEAFLKNSQNTFINKLIFKNRNGGEYILKKKIIKYLAIIETCPNYRDVTCNDLFFLEDKVHFKLNYMIFKF</sequence>
<dbReference type="AlphaFoldDB" id="A0A2N1MJF2"/>
<proteinExistence type="predicted"/>
<reference evidence="1 2" key="1">
    <citation type="submission" date="2016-04" db="EMBL/GenBank/DDBJ databases">
        <title>Genome analyses suggest a sexual origin of heterokaryosis in a supposedly ancient asexual fungus.</title>
        <authorList>
            <person name="Ropars J."/>
            <person name="Sedzielewska K."/>
            <person name="Noel J."/>
            <person name="Charron P."/>
            <person name="Farinelli L."/>
            <person name="Marton T."/>
            <person name="Kruger M."/>
            <person name="Pelin A."/>
            <person name="Brachmann A."/>
            <person name="Corradi N."/>
        </authorList>
    </citation>
    <scope>NUCLEOTIDE SEQUENCE [LARGE SCALE GENOMIC DNA]</scope>
    <source>
        <strain evidence="1 2">C2</strain>
    </source>
</reference>
<gene>
    <name evidence="1" type="ORF">RhiirC2_791338</name>
</gene>
<dbReference type="EMBL" id="LLXL01002117">
    <property type="protein sequence ID" value="PKK61756.1"/>
    <property type="molecule type" value="Genomic_DNA"/>
</dbReference>
<reference evidence="1 2" key="2">
    <citation type="submission" date="2017-10" db="EMBL/GenBank/DDBJ databases">
        <title>Extensive intraspecific genome diversity in a model arbuscular mycorrhizal fungus.</title>
        <authorList>
            <person name="Chen E.C.H."/>
            <person name="Morin E."/>
            <person name="Baudet D."/>
            <person name="Noel J."/>
            <person name="Ndikumana S."/>
            <person name="Charron P."/>
            <person name="St-Onge C."/>
            <person name="Giorgi J."/>
            <person name="Grigoriev I.V."/>
            <person name="Roux C."/>
            <person name="Martin F.M."/>
            <person name="Corradi N."/>
        </authorList>
    </citation>
    <scope>NUCLEOTIDE SEQUENCE [LARGE SCALE GENOMIC DNA]</scope>
    <source>
        <strain evidence="1 2">C2</strain>
    </source>
</reference>
<comment type="caution">
    <text evidence="1">The sequence shown here is derived from an EMBL/GenBank/DDBJ whole genome shotgun (WGS) entry which is preliminary data.</text>
</comment>
<evidence type="ECO:0000313" key="2">
    <source>
        <dbReference type="Proteomes" id="UP000233469"/>
    </source>
</evidence>
<name>A0A2N1MJF2_9GLOM</name>